<reference evidence="1 2" key="1">
    <citation type="submission" date="2018-07" db="EMBL/GenBank/DDBJ databases">
        <title>Genome assembly of strain KB82.</title>
        <authorList>
            <person name="Kukolya J."/>
            <person name="Horvath B."/>
            <person name="Nagy I."/>
            <person name="Toth A."/>
        </authorList>
    </citation>
    <scope>NUCLEOTIDE SEQUENCE [LARGE SCALE GENOMIC DNA]</scope>
    <source>
        <strain evidence="1 2">Kb82</strain>
    </source>
</reference>
<evidence type="ECO:0000313" key="1">
    <source>
        <dbReference type="EMBL" id="MBE8725581.1"/>
    </source>
</evidence>
<proteinExistence type="predicted"/>
<dbReference type="PANTHER" id="PTHR38477">
    <property type="entry name" value="HYPOTHETICAL EXPORTED PROTEIN"/>
    <property type="match status" value="1"/>
</dbReference>
<evidence type="ECO:0000313" key="2">
    <source>
        <dbReference type="Proteomes" id="UP000640614"/>
    </source>
</evidence>
<dbReference type="InterPro" id="IPR032676">
    <property type="entry name" value="YkuD_2"/>
</dbReference>
<comment type="caution">
    <text evidence="1">The sequence shown here is derived from an EMBL/GenBank/DDBJ whole genome shotgun (WGS) entry which is preliminary data.</text>
</comment>
<organism evidence="1 2">
    <name type="scientific">Flavobacterium hungaricum</name>
    <dbReference type="NCBI Taxonomy" id="2082725"/>
    <lineage>
        <taxon>Bacteria</taxon>
        <taxon>Pseudomonadati</taxon>
        <taxon>Bacteroidota</taxon>
        <taxon>Flavobacteriia</taxon>
        <taxon>Flavobacteriales</taxon>
        <taxon>Flavobacteriaceae</taxon>
        <taxon>Flavobacterium</taxon>
    </lineage>
</organism>
<protein>
    <submittedName>
        <fullName evidence="1">Peptidase</fullName>
    </submittedName>
</protein>
<name>A0ABR9TJP1_9FLAO</name>
<dbReference type="PROSITE" id="PS51257">
    <property type="entry name" value="PROKAR_LIPOPROTEIN"/>
    <property type="match status" value="1"/>
</dbReference>
<dbReference type="Pfam" id="PF13645">
    <property type="entry name" value="YkuD_2"/>
    <property type="match status" value="1"/>
</dbReference>
<dbReference type="Proteomes" id="UP000640614">
    <property type="component" value="Unassembled WGS sequence"/>
</dbReference>
<dbReference type="PANTHER" id="PTHR38477:SF1">
    <property type="entry name" value="MUREIN L,D-TRANSPEPTIDASE CATALYTIC DOMAIN FAMILY PROTEIN"/>
    <property type="match status" value="1"/>
</dbReference>
<keyword evidence="2" id="KW-1185">Reference proteome</keyword>
<accession>A0ABR9TJP1</accession>
<dbReference type="EMBL" id="PRDM01000002">
    <property type="protein sequence ID" value="MBE8725581.1"/>
    <property type="molecule type" value="Genomic_DNA"/>
</dbReference>
<gene>
    <name evidence="1" type="ORF">C4F50_11535</name>
</gene>
<dbReference type="RefSeq" id="WP_194138785.1">
    <property type="nucleotide sequence ID" value="NZ_PRDM01000002.1"/>
</dbReference>
<sequence length="217" mass="24570">MKILNGLIGLFLFCACLTKAEDKTDLVSEKETRKILNTGIKAKEIDYDFYFKEAKLFTQTNNYNQDFFFLIDLGKHSGLKRFFVYDFKKSKIIKSYMVSHGCGDAPWGSTINKENAPVSNVPDSHCSSIGKYMISNRGASQWGIKVNYLLMGKEKSNSNALSRAIVLHSWDAIPDNEIYPNGTPEGWGCPAVSNESMKEIDELLKTNKRVLMWIIKS</sequence>